<evidence type="ECO:0000256" key="1">
    <source>
        <dbReference type="SAM" id="SignalP"/>
    </source>
</evidence>
<accession>A0A0N4XWM8</accession>
<proteinExistence type="predicted"/>
<reference evidence="2 3" key="2">
    <citation type="submission" date="2018-11" db="EMBL/GenBank/DDBJ databases">
        <authorList>
            <consortium name="Pathogen Informatics"/>
        </authorList>
    </citation>
    <scope>NUCLEOTIDE SEQUENCE [LARGE SCALE GENOMIC DNA]</scope>
</reference>
<sequence length="92" mass="9239">MRTVAVLLVVTSTASAFLFPMPDSGNKCCPMPCCPPPAPMCGCGGGGGGGGGGGCGGGCGRKKREAKNVVTHEASEKCNSKKLRKLLEKAIL</sequence>
<gene>
    <name evidence="2" type="ORF">NBR_LOCUS7315</name>
</gene>
<keyword evidence="3" id="KW-1185">Reference proteome</keyword>
<dbReference type="AlphaFoldDB" id="A0A0N4XWM8"/>
<evidence type="ECO:0000313" key="2">
    <source>
        <dbReference type="EMBL" id="VDL70904.1"/>
    </source>
</evidence>
<dbReference type="EMBL" id="UYSL01019879">
    <property type="protein sequence ID" value="VDL70904.1"/>
    <property type="molecule type" value="Genomic_DNA"/>
</dbReference>
<protein>
    <submittedName>
        <fullName evidence="4">Secreted protein</fullName>
    </submittedName>
</protein>
<dbReference type="STRING" id="27835.A0A0N4XWM8"/>
<feature type="signal peptide" evidence="1">
    <location>
        <begin position="1"/>
        <end position="16"/>
    </location>
</feature>
<evidence type="ECO:0000313" key="4">
    <source>
        <dbReference type="WBParaSite" id="NBR_0000731401-mRNA-1"/>
    </source>
</evidence>
<reference evidence="4" key="1">
    <citation type="submission" date="2017-02" db="UniProtKB">
        <authorList>
            <consortium name="WormBaseParasite"/>
        </authorList>
    </citation>
    <scope>IDENTIFICATION</scope>
</reference>
<dbReference type="WBParaSite" id="NBR_0000731401-mRNA-1">
    <property type="protein sequence ID" value="NBR_0000731401-mRNA-1"/>
    <property type="gene ID" value="NBR_0000731401"/>
</dbReference>
<organism evidence="4">
    <name type="scientific">Nippostrongylus brasiliensis</name>
    <name type="common">Rat hookworm</name>
    <dbReference type="NCBI Taxonomy" id="27835"/>
    <lineage>
        <taxon>Eukaryota</taxon>
        <taxon>Metazoa</taxon>
        <taxon>Ecdysozoa</taxon>
        <taxon>Nematoda</taxon>
        <taxon>Chromadorea</taxon>
        <taxon>Rhabditida</taxon>
        <taxon>Rhabditina</taxon>
        <taxon>Rhabditomorpha</taxon>
        <taxon>Strongyloidea</taxon>
        <taxon>Heligmosomidae</taxon>
        <taxon>Nippostrongylus</taxon>
    </lineage>
</organism>
<name>A0A0N4XWM8_NIPBR</name>
<dbReference type="Proteomes" id="UP000271162">
    <property type="component" value="Unassembled WGS sequence"/>
</dbReference>
<keyword evidence="1" id="KW-0732">Signal</keyword>
<evidence type="ECO:0000313" key="3">
    <source>
        <dbReference type="Proteomes" id="UP000271162"/>
    </source>
</evidence>
<feature type="chain" id="PRO_5043124868" evidence="1">
    <location>
        <begin position="17"/>
        <end position="92"/>
    </location>
</feature>